<dbReference type="SMART" id="SM00345">
    <property type="entry name" value="HTH_GNTR"/>
    <property type="match status" value="1"/>
</dbReference>
<evidence type="ECO:0000256" key="3">
    <source>
        <dbReference type="ARBA" id="ARBA00023125"/>
    </source>
</evidence>
<dbReference type="Pfam" id="PF00392">
    <property type="entry name" value="GntR"/>
    <property type="match status" value="1"/>
</dbReference>
<keyword evidence="2" id="KW-0805">Transcription regulation</keyword>
<evidence type="ECO:0000259" key="5">
    <source>
        <dbReference type="PROSITE" id="PS50949"/>
    </source>
</evidence>
<dbReference type="PRINTS" id="PR00035">
    <property type="entry name" value="HTHGNTR"/>
</dbReference>
<dbReference type="RefSeq" id="WP_158013476.1">
    <property type="nucleotide sequence ID" value="NZ_JYIK01000709.1"/>
</dbReference>
<organism evidence="6 7">
    <name type="scientific">Carbonactinospora thermoautotrophica</name>
    <dbReference type="NCBI Taxonomy" id="1469144"/>
    <lineage>
        <taxon>Bacteria</taxon>
        <taxon>Bacillati</taxon>
        <taxon>Actinomycetota</taxon>
        <taxon>Actinomycetes</taxon>
        <taxon>Kitasatosporales</taxon>
        <taxon>Carbonactinosporaceae</taxon>
        <taxon>Carbonactinospora</taxon>
    </lineage>
</organism>
<keyword evidence="1" id="KW-0663">Pyridoxal phosphate</keyword>
<dbReference type="SUPFAM" id="SSF46785">
    <property type="entry name" value="Winged helix' DNA-binding domain"/>
    <property type="match status" value="1"/>
</dbReference>
<dbReference type="GO" id="GO:0003677">
    <property type="term" value="F:DNA binding"/>
    <property type="evidence" value="ECO:0007669"/>
    <property type="project" value="UniProtKB-KW"/>
</dbReference>
<dbReference type="AlphaFoldDB" id="A0A132NI85"/>
<feature type="non-terminal residue" evidence="6">
    <location>
        <position position="82"/>
    </location>
</feature>
<dbReference type="CDD" id="cd07377">
    <property type="entry name" value="WHTH_GntR"/>
    <property type="match status" value="1"/>
</dbReference>
<dbReference type="PROSITE" id="PS50949">
    <property type="entry name" value="HTH_GNTR"/>
    <property type="match status" value="1"/>
</dbReference>
<dbReference type="Gene3D" id="1.10.10.10">
    <property type="entry name" value="Winged helix-like DNA-binding domain superfamily/Winged helix DNA-binding domain"/>
    <property type="match status" value="1"/>
</dbReference>
<reference evidence="7" key="1">
    <citation type="submission" date="2015-02" db="EMBL/GenBank/DDBJ databases">
        <title>Physiological reanalysis, assessment of diazotrophy, and genome sequences of multiple isolates of Streptomyces thermoautotrophicus.</title>
        <authorList>
            <person name="MacKellar D.C."/>
            <person name="Lieber L."/>
            <person name="Norman J."/>
            <person name="Bolger A."/>
            <person name="Tobin C."/>
            <person name="Murray J.W."/>
            <person name="Friesen M."/>
            <person name="Prell J."/>
        </authorList>
    </citation>
    <scope>NUCLEOTIDE SEQUENCE [LARGE SCALE GENOMIC DNA]</scope>
    <source>
        <strain evidence="7">UBT1</strain>
    </source>
</reference>
<dbReference type="Proteomes" id="UP000070598">
    <property type="component" value="Unassembled WGS sequence"/>
</dbReference>
<keyword evidence="4" id="KW-0804">Transcription</keyword>
<proteinExistence type="predicted"/>
<dbReference type="InterPro" id="IPR051446">
    <property type="entry name" value="HTH_trans_reg/aminotransferase"/>
</dbReference>
<evidence type="ECO:0000313" key="6">
    <source>
        <dbReference type="EMBL" id="KWX09830.1"/>
    </source>
</evidence>
<gene>
    <name evidence="6" type="ORF">TR74_07235</name>
</gene>
<protein>
    <recommendedName>
        <fullName evidence="5">HTH gntR-type domain-containing protein</fullName>
    </recommendedName>
</protein>
<sequence length="82" mass="9129">MADRVISGRHLARLLGSWRTGAPAYIALADAIRLLVLDGRLPLRTRLPGERELAEALDLSRTTVTAAYARLRDEGYVRSRRA</sequence>
<dbReference type="InterPro" id="IPR036388">
    <property type="entry name" value="WH-like_DNA-bd_sf"/>
</dbReference>
<keyword evidence="3" id="KW-0238">DNA-binding</keyword>
<name>A0A132NI85_9ACTN</name>
<dbReference type="PANTHER" id="PTHR46577">
    <property type="entry name" value="HTH-TYPE TRANSCRIPTIONAL REGULATORY PROTEIN GABR"/>
    <property type="match status" value="1"/>
</dbReference>
<evidence type="ECO:0000256" key="2">
    <source>
        <dbReference type="ARBA" id="ARBA00023015"/>
    </source>
</evidence>
<dbReference type="PANTHER" id="PTHR46577:SF1">
    <property type="entry name" value="HTH-TYPE TRANSCRIPTIONAL REGULATORY PROTEIN GABR"/>
    <property type="match status" value="1"/>
</dbReference>
<dbReference type="InterPro" id="IPR000524">
    <property type="entry name" value="Tscrpt_reg_HTH_GntR"/>
</dbReference>
<dbReference type="GO" id="GO:0003700">
    <property type="term" value="F:DNA-binding transcription factor activity"/>
    <property type="evidence" value="ECO:0007669"/>
    <property type="project" value="InterPro"/>
</dbReference>
<evidence type="ECO:0000313" key="7">
    <source>
        <dbReference type="Proteomes" id="UP000070598"/>
    </source>
</evidence>
<dbReference type="EMBL" id="JYIK01000709">
    <property type="protein sequence ID" value="KWX09830.1"/>
    <property type="molecule type" value="Genomic_DNA"/>
</dbReference>
<accession>A0A132NI85</accession>
<evidence type="ECO:0000256" key="1">
    <source>
        <dbReference type="ARBA" id="ARBA00022898"/>
    </source>
</evidence>
<comment type="caution">
    <text evidence="6">The sequence shown here is derived from an EMBL/GenBank/DDBJ whole genome shotgun (WGS) entry which is preliminary data.</text>
</comment>
<dbReference type="InterPro" id="IPR036390">
    <property type="entry name" value="WH_DNA-bd_sf"/>
</dbReference>
<evidence type="ECO:0000256" key="4">
    <source>
        <dbReference type="ARBA" id="ARBA00023163"/>
    </source>
</evidence>
<feature type="domain" description="HTH gntR-type" evidence="5">
    <location>
        <begin position="22"/>
        <end position="82"/>
    </location>
</feature>